<feature type="domain" description="Na(+)-translocating NADH-quinone reductase subunit A C-terminal" evidence="10">
    <location>
        <begin position="263"/>
        <end position="311"/>
    </location>
</feature>
<evidence type="ECO:0000313" key="13">
    <source>
        <dbReference type="Proteomes" id="UP000460298"/>
    </source>
</evidence>
<evidence type="ECO:0000256" key="1">
    <source>
        <dbReference type="ARBA" id="ARBA00022448"/>
    </source>
</evidence>
<evidence type="ECO:0000256" key="2">
    <source>
        <dbReference type="ARBA" id="ARBA00022967"/>
    </source>
</evidence>
<comment type="similarity">
    <text evidence="8">Belongs to the NqrA family.</text>
</comment>
<comment type="catalytic activity">
    <reaction evidence="8">
        <text>a ubiquinone + n Na(+)(in) + NADH + H(+) = a ubiquinol + n Na(+)(out) + NAD(+)</text>
        <dbReference type="Rhea" id="RHEA:47748"/>
        <dbReference type="Rhea" id="RHEA-COMP:9565"/>
        <dbReference type="Rhea" id="RHEA-COMP:9566"/>
        <dbReference type="ChEBI" id="CHEBI:15378"/>
        <dbReference type="ChEBI" id="CHEBI:16389"/>
        <dbReference type="ChEBI" id="CHEBI:17976"/>
        <dbReference type="ChEBI" id="CHEBI:29101"/>
        <dbReference type="ChEBI" id="CHEBI:57540"/>
        <dbReference type="ChEBI" id="CHEBI:57945"/>
        <dbReference type="EC" id="7.2.1.1"/>
    </reaction>
</comment>
<dbReference type="GO" id="GO:0016655">
    <property type="term" value="F:oxidoreductase activity, acting on NAD(P)H, quinone or similar compound as acceptor"/>
    <property type="evidence" value="ECO:0007669"/>
    <property type="project" value="UniProtKB-UniRule"/>
</dbReference>
<comment type="caution">
    <text evidence="12">The sequence shown here is derived from an EMBL/GenBank/DDBJ whole genome shotgun (WGS) entry which is preliminary data.</text>
</comment>
<dbReference type="NCBIfam" id="NF003759">
    <property type="entry name" value="PRK05352.1-2"/>
    <property type="match status" value="1"/>
</dbReference>
<accession>A0A833GV96</accession>
<keyword evidence="3 8" id="KW-0520">NAD</keyword>
<gene>
    <name evidence="8" type="primary">nqrA</name>
    <name evidence="12" type="ORF">F9K24_22735</name>
</gene>
<evidence type="ECO:0000259" key="10">
    <source>
        <dbReference type="Pfam" id="PF11973"/>
    </source>
</evidence>
<evidence type="ECO:0000259" key="11">
    <source>
        <dbReference type="Pfam" id="PF24836"/>
    </source>
</evidence>
<dbReference type="NCBIfam" id="TIGR01936">
    <property type="entry name" value="nqrA"/>
    <property type="match status" value="1"/>
</dbReference>
<evidence type="ECO:0000259" key="9">
    <source>
        <dbReference type="Pfam" id="PF05896"/>
    </source>
</evidence>
<keyword evidence="2 8" id="KW-1278">Translocase</keyword>
<comment type="subunit">
    <text evidence="8">Composed of six subunits; NqrA, NqrB, NqrC, NqrD, NqrE and NqrF.</text>
</comment>
<keyword evidence="6 8" id="KW-0830">Ubiquinone</keyword>
<protein>
    <recommendedName>
        <fullName evidence="8">Na(+)-translocating NADH-quinone reductase subunit A</fullName>
        <shortName evidence="8">Na(+)-NQR subunit A</shortName>
        <shortName evidence="8">Na(+)-translocating NQR subunit A</shortName>
        <ecNumber evidence="8">7.2.1.1</ecNumber>
    </recommendedName>
    <alternativeName>
        <fullName evidence="8">NQR complex subunit A</fullName>
    </alternativeName>
    <alternativeName>
        <fullName evidence="8">NQR-1 subunit A</fullName>
    </alternativeName>
</protein>
<evidence type="ECO:0000256" key="4">
    <source>
        <dbReference type="ARBA" id="ARBA00023053"/>
    </source>
</evidence>
<keyword evidence="4 8" id="KW-0915">Sodium</keyword>
<sequence>MEHIRLKKGLDIPIAGAPVQQIRQGRSVSHVALLGDDSIGLRPTLSVQEGDRVRTGQAVFTDKDNPGVVFTSPGCGTVVAVNRGAKRRFLSLVIAIDGDEAVSHTDKPGREPGLLPAEEVRSTLIASGLWTSLRTRPYGRIPKIDATPSSLFVTAIDTDPLAADPLVIIGRTPGDFRLGLQILRRLVDCPLHLCCADEIQGCGDIPGMTTWRFSGPHPAGLPSTHIHFIDPVGEKKTVWQIGYQDVIAIGHLFRTGQLSTERVVALAGPAITTPGLVATRLGASVTELCRGEMSDEPCRLISGSVLSGRAAAAPTDFLGRYHNQVSALPDASGRSLFNWLLPGFNRFSVKPVFLSAYTGKTPLPMITATWGGRRAIFPIGTYEEVMPLDIIATSLLKSIAVQDSERARELGCLELIEEDLALCSFVCPGKNDFGPLLRQMLATIESGG</sequence>
<dbReference type="GO" id="GO:0006814">
    <property type="term" value="P:sodium ion transport"/>
    <property type="evidence" value="ECO:0007669"/>
    <property type="project" value="UniProtKB-UniRule"/>
</dbReference>
<dbReference type="InterPro" id="IPR022615">
    <property type="entry name" value="NqrA_C_domain"/>
</dbReference>
<organism evidence="12 13">
    <name type="scientific">Leptonema illini</name>
    <dbReference type="NCBI Taxonomy" id="183"/>
    <lineage>
        <taxon>Bacteria</taxon>
        <taxon>Pseudomonadati</taxon>
        <taxon>Spirochaetota</taxon>
        <taxon>Spirochaetia</taxon>
        <taxon>Leptospirales</taxon>
        <taxon>Leptospiraceae</taxon>
        <taxon>Leptonema</taxon>
    </lineage>
</organism>
<dbReference type="AlphaFoldDB" id="A0A833GV96"/>
<keyword evidence="7 8" id="KW-0739">Sodium transport</keyword>
<dbReference type="Pfam" id="PF24836">
    <property type="entry name" value="NQRA_2nd"/>
    <property type="match status" value="1"/>
</dbReference>
<dbReference type="PANTHER" id="PTHR37839">
    <property type="entry name" value="NA(+)-TRANSLOCATING NADH-QUINONE REDUCTASE SUBUNIT A"/>
    <property type="match status" value="1"/>
</dbReference>
<dbReference type="EC" id="7.2.1.1" evidence="8"/>
<proteinExistence type="inferred from homology"/>
<evidence type="ECO:0000256" key="6">
    <source>
        <dbReference type="ARBA" id="ARBA00023075"/>
    </source>
</evidence>
<dbReference type="Pfam" id="PF11973">
    <property type="entry name" value="NQRA_SLBB"/>
    <property type="match status" value="1"/>
</dbReference>
<dbReference type="Proteomes" id="UP000460298">
    <property type="component" value="Unassembled WGS sequence"/>
</dbReference>
<dbReference type="HAMAP" id="MF_00425">
    <property type="entry name" value="NqrA"/>
    <property type="match status" value="1"/>
</dbReference>
<evidence type="ECO:0000256" key="8">
    <source>
        <dbReference type="HAMAP-Rule" id="MF_00425"/>
    </source>
</evidence>
<keyword evidence="5 8" id="KW-0406">Ion transport</keyword>
<dbReference type="PANTHER" id="PTHR37839:SF1">
    <property type="entry name" value="NA(+)-TRANSLOCATING NADH-QUINONE REDUCTASE SUBUNIT A"/>
    <property type="match status" value="1"/>
</dbReference>
<evidence type="ECO:0000256" key="3">
    <source>
        <dbReference type="ARBA" id="ARBA00023027"/>
    </source>
</evidence>
<reference evidence="12 13" key="1">
    <citation type="submission" date="2019-10" db="EMBL/GenBank/DDBJ databases">
        <title>Extracellular Electron Transfer in a Candidatus Methanoperedens spp. Enrichment Culture.</title>
        <authorList>
            <person name="Berger S."/>
            <person name="Rangel Shaw D."/>
            <person name="Berben T."/>
            <person name="In 'T Zandt M."/>
            <person name="Frank J."/>
            <person name="Reimann J."/>
            <person name="Jetten M.S.M."/>
            <person name="Welte C.U."/>
        </authorList>
    </citation>
    <scope>NUCLEOTIDE SEQUENCE [LARGE SCALE GENOMIC DNA]</scope>
    <source>
        <strain evidence="12">SB12</strain>
    </source>
</reference>
<keyword evidence="1 8" id="KW-0813">Transport</keyword>
<feature type="domain" description="NqrA N-terminal barrel-sandwich hybrid" evidence="9">
    <location>
        <begin position="4"/>
        <end position="97"/>
    </location>
</feature>
<evidence type="ECO:0000256" key="5">
    <source>
        <dbReference type="ARBA" id="ARBA00023065"/>
    </source>
</evidence>
<dbReference type="InterPro" id="IPR008703">
    <property type="entry name" value="NqrA"/>
</dbReference>
<dbReference type="InterPro" id="IPR056147">
    <property type="entry name" value="NQRA_N"/>
</dbReference>
<feature type="domain" description="NqrA second alpha/beta" evidence="11">
    <location>
        <begin position="116"/>
        <end position="258"/>
    </location>
</feature>
<dbReference type="InterPro" id="IPR056148">
    <property type="entry name" value="NQRA_2nd"/>
</dbReference>
<name>A0A833GV96_9LEPT</name>
<dbReference type="EMBL" id="WBUI01000081">
    <property type="protein sequence ID" value="KAB2927275.1"/>
    <property type="molecule type" value="Genomic_DNA"/>
</dbReference>
<evidence type="ECO:0000256" key="7">
    <source>
        <dbReference type="ARBA" id="ARBA00023201"/>
    </source>
</evidence>
<evidence type="ECO:0000313" key="12">
    <source>
        <dbReference type="EMBL" id="KAB2927275.1"/>
    </source>
</evidence>
<comment type="function">
    <text evidence="8">NQR complex catalyzes the reduction of ubiquinone-1 to ubiquinol by two successive reactions, coupled with the transport of Na(+) ions from the cytoplasm to the periplasm. NqrA to NqrE are probably involved in the second step, the conversion of ubisemiquinone to ubiquinol.</text>
</comment>
<dbReference type="Pfam" id="PF05896">
    <property type="entry name" value="NQRA_N"/>
    <property type="match status" value="1"/>
</dbReference>